<evidence type="ECO:0000256" key="6">
    <source>
        <dbReference type="ARBA" id="ARBA00022989"/>
    </source>
</evidence>
<feature type="transmembrane region" description="Helical" evidence="8">
    <location>
        <begin position="20"/>
        <end position="43"/>
    </location>
</feature>
<comment type="caution">
    <text evidence="9">The sequence shown here is derived from an EMBL/GenBank/DDBJ whole genome shotgun (WGS) entry which is preliminary data.</text>
</comment>
<evidence type="ECO:0000256" key="1">
    <source>
        <dbReference type="ARBA" id="ARBA00004651"/>
    </source>
</evidence>
<reference evidence="9 10" key="1">
    <citation type="journal article" date="2015" name="Geomicrobiol. J.">
        <title>Caldisalinibacter kiritimatiensis gen. nov., sp. nov., a moderately thermohalophilic thiosulfate-reducing bacterium from a hypersaline microbial mat.</title>
        <authorList>
            <person name="Ben Hania W."/>
            <person name="Joseph M."/>
            <person name="Fiebig A."/>
            <person name="Bunk B."/>
            <person name="Klenk H.-P."/>
            <person name="Fardeau M.-L."/>
            <person name="Spring S."/>
        </authorList>
    </citation>
    <scope>NUCLEOTIDE SEQUENCE [LARGE SCALE GENOMIC DNA]</scope>
    <source>
        <strain evidence="9 10">L21-TH-D2</strain>
    </source>
</reference>
<dbReference type="Pfam" id="PF04093">
    <property type="entry name" value="MreD"/>
    <property type="match status" value="1"/>
</dbReference>
<evidence type="ECO:0000313" key="10">
    <source>
        <dbReference type="Proteomes" id="UP000013378"/>
    </source>
</evidence>
<keyword evidence="10" id="KW-1185">Reference proteome</keyword>
<evidence type="ECO:0000256" key="4">
    <source>
        <dbReference type="ARBA" id="ARBA00022692"/>
    </source>
</evidence>
<evidence type="ECO:0000256" key="8">
    <source>
        <dbReference type="SAM" id="Phobius"/>
    </source>
</evidence>
<accession>R1CM94</accession>
<keyword evidence="5" id="KW-0133">Cell shape</keyword>
<comment type="subcellular location">
    <subcellularLocation>
        <location evidence="1">Cell membrane</location>
        <topology evidence="1">Multi-pass membrane protein</topology>
    </subcellularLocation>
</comment>
<sequence>MRFFIIFSIIILNFIFQSTLLHFFEFFGVVPNTGLILVVVFGLLTNRKASSTIGLTIGFLQDIIFDSVIGVHALIYFFIGYILGVTNQNLFRENKLIPFVVTVISTVGFHLAYYLCMYFLGINTTIVHIVKEIAFAEAVYNSIISIFIYSRIAKIYKNPQLNFGSNRRG</sequence>
<dbReference type="RefSeq" id="WP_006315694.1">
    <property type="nucleotide sequence ID" value="NZ_ARZA01000236.1"/>
</dbReference>
<evidence type="ECO:0000256" key="5">
    <source>
        <dbReference type="ARBA" id="ARBA00022960"/>
    </source>
</evidence>
<dbReference type="InterPro" id="IPR007227">
    <property type="entry name" value="Cell_shape_determining_MreD"/>
</dbReference>
<feature type="transmembrane region" description="Helical" evidence="8">
    <location>
        <begin position="63"/>
        <end position="84"/>
    </location>
</feature>
<name>R1CM94_9FIRM</name>
<dbReference type="AlphaFoldDB" id="R1CM94"/>
<dbReference type="EMBL" id="ARZA01000236">
    <property type="protein sequence ID" value="EOC99825.1"/>
    <property type="molecule type" value="Genomic_DNA"/>
</dbReference>
<keyword evidence="7 8" id="KW-0472">Membrane</keyword>
<dbReference type="NCBIfam" id="TIGR03426">
    <property type="entry name" value="shape_MreD"/>
    <property type="match status" value="1"/>
</dbReference>
<feature type="transmembrane region" description="Helical" evidence="8">
    <location>
        <begin position="96"/>
        <end position="121"/>
    </location>
</feature>
<evidence type="ECO:0000256" key="3">
    <source>
        <dbReference type="ARBA" id="ARBA00022475"/>
    </source>
</evidence>
<dbReference type="OrthoDB" id="9796616at2"/>
<organism evidence="9 10">
    <name type="scientific">Caldisalinibacter kiritimatiensis</name>
    <dbReference type="NCBI Taxonomy" id="1304284"/>
    <lineage>
        <taxon>Bacteria</taxon>
        <taxon>Bacillati</taxon>
        <taxon>Bacillota</taxon>
        <taxon>Tissierellia</taxon>
        <taxon>Tissierellales</taxon>
        <taxon>Thermohalobacteraceae</taxon>
        <taxon>Caldisalinibacter</taxon>
    </lineage>
</organism>
<dbReference type="STRING" id="1304284.L21TH_2130"/>
<comment type="similarity">
    <text evidence="2">Belongs to the MreD family.</text>
</comment>
<dbReference type="InterPro" id="IPR017225">
    <property type="entry name" value="Cell_shape_determin_MreD_prd"/>
</dbReference>
<dbReference type="Proteomes" id="UP000013378">
    <property type="component" value="Unassembled WGS sequence"/>
</dbReference>
<proteinExistence type="inferred from homology"/>
<dbReference type="PIRSF" id="PIRSF037497">
    <property type="entry name" value="MreD_Clostridium/Treponema_prd"/>
    <property type="match status" value="1"/>
</dbReference>
<keyword evidence="3" id="KW-1003">Cell membrane</keyword>
<evidence type="ECO:0000256" key="2">
    <source>
        <dbReference type="ARBA" id="ARBA00007776"/>
    </source>
</evidence>
<feature type="transmembrane region" description="Helical" evidence="8">
    <location>
        <begin position="133"/>
        <end position="152"/>
    </location>
</feature>
<keyword evidence="4 8" id="KW-0812">Transmembrane</keyword>
<dbReference type="GO" id="GO:0008360">
    <property type="term" value="P:regulation of cell shape"/>
    <property type="evidence" value="ECO:0007669"/>
    <property type="project" value="UniProtKB-KW"/>
</dbReference>
<evidence type="ECO:0000256" key="7">
    <source>
        <dbReference type="ARBA" id="ARBA00023136"/>
    </source>
</evidence>
<keyword evidence="6 8" id="KW-1133">Transmembrane helix</keyword>
<protein>
    <submittedName>
        <fullName evidence="9">Rod shape-determining protein MreD</fullName>
    </submittedName>
</protein>
<gene>
    <name evidence="9" type="ORF">L21TH_2130</name>
</gene>
<dbReference type="eggNOG" id="COG2891">
    <property type="taxonomic scope" value="Bacteria"/>
</dbReference>
<dbReference type="GO" id="GO:0005886">
    <property type="term" value="C:plasma membrane"/>
    <property type="evidence" value="ECO:0007669"/>
    <property type="project" value="UniProtKB-SubCell"/>
</dbReference>
<evidence type="ECO:0000313" key="9">
    <source>
        <dbReference type="EMBL" id="EOC99825.1"/>
    </source>
</evidence>